<dbReference type="Gene3D" id="3.30.1550.10">
    <property type="entry name" value="Ribosomal protein L11/L12, N-terminal domain"/>
    <property type="match status" value="1"/>
</dbReference>
<dbReference type="GO" id="GO:0070180">
    <property type="term" value="F:large ribosomal subunit rRNA binding"/>
    <property type="evidence" value="ECO:0007669"/>
    <property type="project" value="UniProtKB-UniRule"/>
</dbReference>
<evidence type="ECO:0000313" key="6">
    <source>
        <dbReference type="EMBL" id="BDR90929.1"/>
    </source>
</evidence>
<reference evidence="7" key="1">
    <citation type="journal article" date="2014" name="Int. J. Syst. Evol. Microbiol.">
        <title>Complete genome sequence of Corynebacterium casei LMG S-19264T (=DSM 44701T), isolated from a smear-ripened cheese.</title>
        <authorList>
            <consortium name="US DOE Joint Genome Institute (JGI-PGF)"/>
            <person name="Walter F."/>
            <person name="Albersmeier A."/>
            <person name="Kalinowski J."/>
            <person name="Ruckert C."/>
        </authorList>
    </citation>
    <scope>NUCLEOTIDE SEQUENCE</scope>
    <source>
        <strain evidence="7">JCM 11219</strain>
    </source>
</reference>
<dbReference type="Proteomes" id="UP001060771">
    <property type="component" value="Chromosome"/>
</dbReference>
<organism evidence="7 8">
    <name type="scientific">Vulcanisaeta souniana JCM 11219</name>
    <dbReference type="NCBI Taxonomy" id="1293586"/>
    <lineage>
        <taxon>Archaea</taxon>
        <taxon>Thermoproteota</taxon>
        <taxon>Thermoprotei</taxon>
        <taxon>Thermoproteales</taxon>
        <taxon>Thermoproteaceae</taxon>
        <taxon>Vulcanisaeta</taxon>
    </lineage>
</organism>
<evidence type="ECO:0000259" key="5">
    <source>
        <dbReference type="Pfam" id="PF00298"/>
    </source>
</evidence>
<protein>
    <recommendedName>
        <fullName evidence="4">Large ribosomal subunit protein uL11</fullName>
    </recommendedName>
</protein>
<dbReference type="PANTHER" id="PTHR11661">
    <property type="entry name" value="60S RIBOSOMAL PROTEIN L12"/>
    <property type="match status" value="1"/>
</dbReference>
<keyword evidence="2 4" id="KW-0689">Ribosomal protein</keyword>
<reference evidence="6" key="4">
    <citation type="journal article" date="2023" name="Microbiol. Resour. Announc.">
        <title>Complete Genome Sequence of Vulcanisaeta souniana Strain IC-059, a Hyperthermophilic Archaeon Isolated from Hot Spring Water in Japan.</title>
        <authorList>
            <person name="Kato S."/>
            <person name="Itoh T."/>
            <person name="Wu L."/>
            <person name="Ma J."/>
            <person name="Ohkuma M."/>
        </authorList>
    </citation>
    <scope>NUCLEOTIDE SEQUENCE</scope>
    <source>
        <strain evidence="6">JCM 11219</strain>
    </source>
</reference>
<evidence type="ECO:0000313" key="7">
    <source>
        <dbReference type="EMBL" id="GGI79402.1"/>
    </source>
</evidence>
<feature type="domain" description="Large ribosomal subunit protein uL11 C-terminal" evidence="5">
    <location>
        <begin position="72"/>
        <end position="138"/>
    </location>
</feature>
<dbReference type="GO" id="GO:0006412">
    <property type="term" value="P:translation"/>
    <property type="evidence" value="ECO:0007669"/>
    <property type="project" value="UniProtKB-UniRule"/>
</dbReference>
<dbReference type="RefSeq" id="WP_188603422.1">
    <property type="nucleotide sequence ID" value="NZ_AP026830.1"/>
</dbReference>
<keyword evidence="9" id="KW-1185">Reference proteome</keyword>
<comment type="function">
    <text evidence="4">Forms part of the ribosomal stalk which helps the ribosome interact with GTP-bound translation factors.</text>
</comment>
<dbReference type="InterPro" id="IPR036769">
    <property type="entry name" value="Ribosomal_uL11_C_sf"/>
</dbReference>
<dbReference type="GO" id="GO:0015934">
    <property type="term" value="C:large ribosomal subunit"/>
    <property type="evidence" value="ECO:0007669"/>
    <property type="project" value="TreeGrafter"/>
</dbReference>
<sequence length="172" mass="18989">MAKRVVKIAVAPGKAGGPAVQQLSQYGVDVNKVTEEINRKTKILAGYGINNVFVEVEIDEDTKGFEVKPELPPISELIVKAIGKDMGSHQAVKEIIGDISIDKLAEIAYIKWEELKSRHFKNALKQVISACRSVGVTINGKDPKQVLKELESGSYDNIITKYEELLKQEGRL</sequence>
<proteinExistence type="inferred from homology"/>
<reference evidence="7" key="2">
    <citation type="submission" date="2020-09" db="EMBL/GenBank/DDBJ databases">
        <authorList>
            <person name="Sun Q."/>
            <person name="Ohkuma M."/>
        </authorList>
    </citation>
    <scope>NUCLEOTIDE SEQUENCE</scope>
    <source>
        <strain evidence="7">JCM 11219</strain>
    </source>
</reference>
<evidence type="ECO:0000256" key="1">
    <source>
        <dbReference type="ARBA" id="ARBA00010537"/>
    </source>
</evidence>
<keyword evidence="4" id="KW-0694">RNA-binding</keyword>
<dbReference type="GO" id="GO:0003735">
    <property type="term" value="F:structural constituent of ribosome"/>
    <property type="evidence" value="ECO:0007669"/>
    <property type="project" value="InterPro"/>
</dbReference>
<dbReference type="Proteomes" id="UP000657075">
    <property type="component" value="Unassembled WGS sequence"/>
</dbReference>
<accession>A0A830EIB6</accession>
<evidence type="ECO:0000313" key="8">
    <source>
        <dbReference type="Proteomes" id="UP000657075"/>
    </source>
</evidence>
<name>A0A830EIB6_9CREN</name>
<evidence type="ECO:0000256" key="2">
    <source>
        <dbReference type="ARBA" id="ARBA00022980"/>
    </source>
</evidence>
<dbReference type="EMBL" id="BMNM01000006">
    <property type="protein sequence ID" value="GGI79402.1"/>
    <property type="molecule type" value="Genomic_DNA"/>
</dbReference>
<dbReference type="OrthoDB" id="8842at2157"/>
<comment type="subunit">
    <text evidence="4">Part of the ribosomal stalk of the 50S ribosomal subunit. Interacts with L10 and the large rRNA to form the base of the stalk. L10 forms an elongated spine to which L12 dimers bind in a sequential fashion forming a multimeric L10(L12)X complex.</text>
</comment>
<evidence type="ECO:0000256" key="4">
    <source>
        <dbReference type="HAMAP-Rule" id="MF_00736"/>
    </source>
</evidence>
<dbReference type="InterPro" id="IPR000911">
    <property type="entry name" value="Ribosomal_uL11"/>
</dbReference>
<keyword evidence="4" id="KW-0699">rRNA-binding</keyword>
<gene>
    <name evidence="4" type="primary">rpl11</name>
    <name evidence="7" type="ORF">GCM10007112_15390</name>
    <name evidence="6" type="ORF">Vsou_00220</name>
</gene>
<dbReference type="Gene3D" id="1.10.10.250">
    <property type="entry name" value="Ribosomal protein L11, C-terminal domain"/>
    <property type="match status" value="1"/>
</dbReference>
<dbReference type="SUPFAM" id="SSF46906">
    <property type="entry name" value="Ribosomal protein L11, C-terminal domain"/>
    <property type="match status" value="1"/>
</dbReference>
<dbReference type="Pfam" id="PF00298">
    <property type="entry name" value="Ribosomal_L11"/>
    <property type="match status" value="1"/>
</dbReference>
<dbReference type="InterPro" id="IPR020783">
    <property type="entry name" value="Ribosomal_uL11_C"/>
</dbReference>
<dbReference type="SUPFAM" id="SSF54747">
    <property type="entry name" value="Ribosomal L11/L12e N-terminal domain"/>
    <property type="match status" value="1"/>
</dbReference>
<dbReference type="InterPro" id="IPR036796">
    <property type="entry name" value="Ribosomal_uL11_N_sf"/>
</dbReference>
<dbReference type="HAMAP" id="MF_00736">
    <property type="entry name" value="Ribosomal_uL11"/>
    <property type="match status" value="1"/>
</dbReference>
<comment type="similarity">
    <text evidence="1 4">Belongs to the universal ribosomal protein uL11 family.</text>
</comment>
<dbReference type="GeneID" id="76205573"/>
<dbReference type="PANTHER" id="PTHR11661:SF1">
    <property type="entry name" value="LARGE RIBOSOMAL SUBUNIT PROTEIN UL11M"/>
    <property type="match status" value="1"/>
</dbReference>
<dbReference type="EMBL" id="AP026830">
    <property type="protein sequence ID" value="BDR90929.1"/>
    <property type="molecule type" value="Genomic_DNA"/>
</dbReference>
<dbReference type="AlphaFoldDB" id="A0A830EIB6"/>
<dbReference type="SMART" id="SM00649">
    <property type="entry name" value="RL11"/>
    <property type="match status" value="1"/>
</dbReference>
<evidence type="ECO:0000256" key="3">
    <source>
        <dbReference type="ARBA" id="ARBA00023274"/>
    </source>
</evidence>
<keyword evidence="3 4" id="KW-0687">Ribonucleoprotein</keyword>
<reference evidence="9" key="3">
    <citation type="submission" date="2022-09" db="EMBL/GenBank/DDBJ databases">
        <title>Complete genome sequence of Vulcanisaeta souniana.</title>
        <authorList>
            <person name="Kato S."/>
            <person name="Itoh T."/>
            <person name="Ohkuma M."/>
        </authorList>
    </citation>
    <scope>NUCLEOTIDE SEQUENCE [LARGE SCALE GENOMIC DNA]</scope>
    <source>
        <strain evidence="9">JCM 11219</strain>
    </source>
</reference>
<evidence type="ECO:0000313" key="9">
    <source>
        <dbReference type="Proteomes" id="UP001060771"/>
    </source>
</evidence>